<organism evidence="2 3">
    <name type="scientific">[Clostridium] clostridioforme 90A8</name>
    <dbReference type="NCBI Taxonomy" id="999408"/>
    <lineage>
        <taxon>Bacteria</taxon>
        <taxon>Bacillati</taxon>
        <taxon>Bacillota</taxon>
        <taxon>Clostridia</taxon>
        <taxon>Lachnospirales</taxon>
        <taxon>Lachnospiraceae</taxon>
        <taxon>Enterocloster</taxon>
    </lineage>
</organism>
<dbReference type="EMBL" id="AGYR01000007">
    <property type="protein sequence ID" value="ENZ18732.1"/>
    <property type="molecule type" value="Genomic_DNA"/>
</dbReference>
<dbReference type="HOGENOM" id="CLU_715056_0_0_9"/>
<keyword evidence="1" id="KW-0472">Membrane</keyword>
<evidence type="ECO:0008006" key="4">
    <source>
        <dbReference type="Google" id="ProtNLM"/>
    </source>
</evidence>
<feature type="transmembrane region" description="Helical" evidence="1">
    <location>
        <begin position="46"/>
        <end position="63"/>
    </location>
</feature>
<evidence type="ECO:0000313" key="2">
    <source>
        <dbReference type="EMBL" id="ENZ18732.1"/>
    </source>
</evidence>
<evidence type="ECO:0000313" key="3">
    <source>
        <dbReference type="Proteomes" id="UP000013085"/>
    </source>
</evidence>
<comment type="caution">
    <text evidence="2">The sequence shown here is derived from an EMBL/GenBank/DDBJ whole genome shotgun (WGS) entry which is preliminary data.</text>
</comment>
<dbReference type="Proteomes" id="UP000013085">
    <property type="component" value="Unassembled WGS sequence"/>
</dbReference>
<feature type="transmembrane region" description="Helical" evidence="1">
    <location>
        <begin position="158"/>
        <end position="177"/>
    </location>
</feature>
<dbReference type="PATRIC" id="fig|999408.3.peg.1122"/>
<feature type="transmembrane region" description="Helical" evidence="1">
    <location>
        <begin position="94"/>
        <end position="112"/>
    </location>
</feature>
<dbReference type="PANTHER" id="PTHR37422">
    <property type="entry name" value="TEICHURONIC ACID BIOSYNTHESIS PROTEIN TUAE"/>
    <property type="match status" value="1"/>
</dbReference>
<accession>A0A0E2HE17</accession>
<feature type="transmembrane region" description="Helical" evidence="1">
    <location>
        <begin position="346"/>
        <end position="372"/>
    </location>
</feature>
<keyword evidence="1" id="KW-0812">Transmembrane</keyword>
<feature type="transmembrane region" description="Helical" evidence="1">
    <location>
        <begin position="124"/>
        <end position="146"/>
    </location>
</feature>
<feature type="transmembrane region" description="Helical" evidence="1">
    <location>
        <begin position="70"/>
        <end position="88"/>
    </location>
</feature>
<feature type="transmembrane region" description="Helical" evidence="1">
    <location>
        <begin position="226"/>
        <end position="244"/>
    </location>
</feature>
<feature type="transmembrane region" description="Helical" evidence="1">
    <location>
        <begin position="184"/>
        <end position="214"/>
    </location>
</feature>
<gene>
    <name evidence="2" type="ORF">HMPREF1090_01049</name>
</gene>
<proteinExistence type="predicted"/>
<dbReference type="AlphaFoldDB" id="A0A0E2HE17"/>
<feature type="transmembrane region" description="Helical" evidence="1">
    <location>
        <begin position="307"/>
        <end position="326"/>
    </location>
</feature>
<evidence type="ECO:0000256" key="1">
    <source>
        <dbReference type="SAM" id="Phobius"/>
    </source>
</evidence>
<keyword evidence="1" id="KW-1133">Transmembrane helix</keyword>
<reference evidence="2 3" key="1">
    <citation type="submission" date="2013-01" db="EMBL/GenBank/DDBJ databases">
        <title>The Genome Sequence of Clostridium clostridioforme 90A8.</title>
        <authorList>
            <consortium name="The Broad Institute Genome Sequencing Platform"/>
            <person name="Earl A."/>
            <person name="Ward D."/>
            <person name="Feldgarden M."/>
            <person name="Gevers D."/>
            <person name="Courvalin P."/>
            <person name="Lambert T."/>
            <person name="Walker B."/>
            <person name="Young S.K."/>
            <person name="Zeng Q."/>
            <person name="Gargeya S."/>
            <person name="Fitzgerald M."/>
            <person name="Haas B."/>
            <person name="Abouelleil A."/>
            <person name="Alvarado L."/>
            <person name="Arachchi H.M."/>
            <person name="Berlin A.M."/>
            <person name="Chapman S.B."/>
            <person name="Dewar J."/>
            <person name="Goldberg J."/>
            <person name="Griggs A."/>
            <person name="Gujja S."/>
            <person name="Hansen M."/>
            <person name="Howarth C."/>
            <person name="Imamovic A."/>
            <person name="Larimer J."/>
            <person name="McCowan C."/>
            <person name="Murphy C."/>
            <person name="Neiman D."/>
            <person name="Pearson M."/>
            <person name="Priest M."/>
            <person name="Roberts A."/>
            <person name="Saif S."/>
            <person name="Shea T."/>
            <person name="Sisk P."/>
            <person name="Sykes S."/>
            <person name="Wortman J."/>
            <person name="Nusbaum C."/>
            <person name="Birren B."/>
        </authorList>
    </citation>
    <scope>NUCLEOTIDE SEQUENCE [LARGE SCALE GENOMIC DNA]</scope>
    <source>
        <strain evidence="2 3">90A8</strain>
    </source>
</reference>
<sequence length="387" mass="44168">MRKKINQSNVLLFIVFILIFIYTSNDLATGSTSYNFSGVSRTSSHIWLALSIIFIGLAGILLPSGKHSNALISPLIIMACWIIINSVIYDTPLWTTVTYAGFVMWWVLVMIFARRYVYSVKGDLSVLIGLASMMLAYYMYKFFMVYRYAGTLNRDNPAVLNIAFRIIIFLPFILMLDNKKIRNLFLALVGLAVLFSFKRTAIGAYIAMVAGYLYVDARVNKKSLKFVGYIVIFSIILAVSIHIVDEYSGGFLSSRFVFDNMVKASGRTDRWISAFNDIYNRGMIQLLIGTGINSAGYSQHNEWIEQLYSFGLIGFCIYFVFAVRLFKRFWLYYRKNSETAASYMTIIMYFLIVGFFSGFMFSHSSFYLFLFIGAAQSLDQLSSLQRG</sequence>
<name>A0A0E2HE17_9FIRM</name>
<dbReference type="GeneID" id="57964575"/>
<dbReference type="PANTHER" id="PTHR37422:SF23">
    <property type="entry name" value="TEICHURONIC ACID BIOSYNTHESIS PROTEIN TUAE"/>
    <property type="match status" value="1"/>
</dbReference>
<dbReference type="RefSeq" id="WP_002584027.1">
    <property type="nucleotide sequence ID" value="NZ_KB850998.1"/>
</dbReference>
<dbReference type="InterPro" id="IPR051533">
    <property type="entry name" value="WaaL-like"/>
</dbReference>
<protein>
    <recommendedName>
        <fullName evidence="4">O-antigen polymerase</fullName>
    </recommendedName>
</protein>